<dbReference type="Gramene" id="PSS10161">
    <property type="protein sequence ID" value="PSS10161"/>
    <property type="gene ID" value="CEY00_Acc17238"/>
</dbReference>
<evidence type="ECO:0000313" key="3">
    <source>
        <dbReference type="Proteomes" id="UP000241394"/>
    </source>
</evidence>
<sequence length="179" mass="20080">MAHPSEHRSCSAGVLRVVLFLVSLFLVAYIVGRPIFWHLRVNSYAQSSCPSCDCDCDSDNIFSIPLGFLNDSYSDCGKNDPDISEEMEKDTITLLSEELSLQKNVTDDSLKRTNALINDAKKTSSHYQKEAEKCNAGMETCEAAREKAVAALAEEHKLSALWESRALEHGWKDERRIYS</sequence>
<keyword evidence="3" id="KW-1185">Reference proteome</keyword>
<accession>A0A2R6QL98</accession>
<evidence type="ECO:0000256" key="1">
    <source>
        <dbReference type="SAM" id="Phobius"/>
    </source>
</evidence>
<feature type="transmembrane region" description="Helical" evidence="1">
    <location>
        <begin position="12"/>
        <end position="31"/>
    </location>
</feature>
<dbReference type="InterPro" id="IPR010471">
    <property type="entry name" value="DUF1068"/>
</dbReference>
<dbReference type="AlphaFoldDB" id="A0A2R6QL98"/>
<keyword evidence="1" id="KW-1133">Transmembrane helix</keyword>
<dbReference type="STRING" id="1590841.A0A2R6QL98"/>
<dbReference type="OMA" id="MAHRSHY"/>
<keyword evidence="1" id="KW-0472">Membrane</keyword>
<dbReference type="PANTHER" id="PTHR32254:SF6">
    <property type="entry name" value="DUF1068 DOMAIN-CONTAINING PROTEIN"/>
    <property type="match status" value="1"/>
</dbReference>
<dbReference type="PANTHER" id="PTHR32254">
    <property type="entry name" value="EXPRESSED PROTEIN"/>
    <property type="match status" value="1"/>
</dbReference>
<dbReference type="Pfam" id="PF06364">
    <property type="entry name" value="DUF1068"/>
    <property type="match status" value="1"/>
</dbReference>
<name>A0A2R6QL98_ACTCC</name>
<organism evidence="2 3">
    <name type="scientific">Actinidia chinensis var. chinensis</name>
    <name type="common">Chinese soft-hair kiwi</name>
    <dbReference type="NCBI Taxonomy" id="1590841"/>
    <lineage>
        <taxon>Eukaryota</taxon>
        <taxon>Viridiplantae</taxon>
        <taxon>Streptophyta</taxon>
        <taxon>Embryophyta</taxon>
        <taxon>Tracheophyta</taxon>
        <taxon>Spermatophyta</taxon>
        <taxon>Magnoliopsida</taxon>
        <taxon>eudicotyledons</taxon>
        <taxon>Gunneridae</taxon>
        <taxon>Pentapetalae</taxon>
        <taxon>asterids</taxon>
        <taxon>Ericales</taxon>
        <taxon>Actinidiaceae</taxon>
        <taxon>Actinidia</taxon>
    </lineage>
</organism>
<dbReference type="Proteomes" id="UP000241394">
    <property type="component" value="Chromosome LG15"/>
</dbReference>
<dbReference type="InParanoid" id="A0A2R6QL98"/>
<reference evidence="3" key="2">
    <citation type="journal article" date="2018" name="BMC Genomics">
        <title>A manually annotated Actinidia chinensis var. chinensis (kiwifruit) genome highlights the challenges associated with draft genomes and gene prediction in plants.</title>
        <authorList>
            <person name="Pilkington S.M."/>
            <person name="Crowhurst R."/>
            <person name="Hilario E."/>
            <person name="Nardozza S."/>
            <person name="Fraser L."/>
            <person name="Peng Y."/>
            <person name="Gunaseelan K."/>
            <person name="Simpson R."/>
            <person name="Tahir J."/>
            <person name="Deroles S.C."/>
            <person name="Templeton K."/>
            <person name="Luo Z."/>
            <person name="Davy M."/>
            <person name="Cheng C."/>
            <person name="McNeilage M."/>
            <person name="Scaglione D."/>
            <person name="Liu Y."/>
            <person name="Zhang Q."/>
            <person name="Datson P."/>
            <person name="De Silva N."/>
            <person name="Gardiner S.E."/>
            <person name="Bassett H."/>
            <person name="Chagne D."/>
            <person name="McCallum J."/>
            <person name="Dzierzon H."/>
            <person name="Deng C."/>
            <person name="Wang Y.Y."/>
            <person name="Barron L."/>
            <person name="Manako K."/>
            <person name="Bowen J."/>
            <person name="Foster T.M."/>
            <person name="Erridge Z.A."/>
            <person name="Tiffin H."/>
            <person name="Waite C.N."/>
            <person name="Davies K.M."/>
            <person name="Grierson E.P."/>
            <person name="Laing W.A."/>
            <person name="Kirk R."/>
            <person name="Chen X."/>
            <person name="Wood M."/>
            <person name="Montefiori M."/>
            <person name="Brummell D.A."/>
            <person name="Schwinn K.E."/>
            <person name="Catanach A."/>
            <person name="Fullerton C."/>
            <person name="Li D."/>
            <person name="Meiyalaghan S."/>
            <person name="Nieuwenhuizen N."/>
            <person name="Read N."/>
            <person name="Prakash R."/>
            <person name="Hunter D."/>
            <person name="Zhang H."/>
            <person name="McKenzie M."/>
            <person name="Knabel M."/>
            <person name="Harris A."/>
            <person name="Allan A.C."/>
            <person name="Gleave A."/>
            <person name="Chen A."/>
            <person name="Janssen B.J."/>
            <person name="Plunkett B."/>
            <person name="Ampomah-Dwamena C."/>
            <person name="Voogd C."/>
            <person name="Leif D."/>
            <person name="Lafferty D."/>
            <person name="Souleyre E.J.F."/>
            <person name="Varkonyi-Gasic E."/>
            <person name="Gambi F."/>
            <person name="Hanley J."/>
            <person name="Yao J.L."/>
            <person name="Cheung J."/>
            <person name="David K.M."/>
            <person name="Warren B."/>
            <person name="Marsh K."/>
            <person name="Snowden K.C."/>
            <person name="Lin-Wang K."/>
            <person name="Brian L."/>
            <person name="Martinez-Sanchez M."/>
            <person name="Wang M."/>
            <person name="Ileperuma N."/>
            <person name="Macnee N."/>
            <person name="Campin R."/>
            <person name="McAtee P."/>
            <person name="Drummond R.S.M."/>
            <person name="Espley R.V."/>
            <person name="Ireland H.S."/>
            <person name="Wu R."/>
            <person name="Atkinson R.G."/>
            <person name="Karunairetnam S."/>
            <person name="Bulley S."/>
            <person name="Chunkath S."/>
            <person name="Hanley Z."/>
            <person name="Storey R."/>
            <person name="Thrimawithana A.H."/>
            <person name="Thomson S."/>
            <person name="David C."/>
            <person name="Testolin R."/>
            <person name="Huang H."/>
            <person name="Hellens R.P."/>
            <person name="Schaffer R.J."/>
        </authorList>
    </citation>
    <scope>NUCLEOTIDE SEQUENCE [LARGE SCALE GENOMIC DNA]</scope>
    <source>
        <strain evidence="3">cv. Red5</strain>
    </source>
</reference>
<proteinExistence type="predicted"/>
<keyword evidence="1" id="KW-0812">Transmembrane</keyword>
<evidence type="ECO:0000313" key="2">
    <source>
        <dbReference type="EMBL" id="PSS10161.1"/>
    </source>
</evidence>
<dbReference type="OrthoDB" id="1851883at2759"/>
<comment type="caution">
    <text evidence="2">The sequence shown here is derived from an EMBL/GenBank/DDBJ whole genome shotgun (WGS) entry which is preliminary data.</text>
</comment>
<reference evidence="2 3" key="1">
    <citation type="submission" date="2017-07" db="EMBL/GenBank/DDBJ databases">
        <title>An improved, manually edited Actinidia chinensis var. chinensis (kiwifruit) genome highlights the challenges associated with draft genomes and gene prediction in plants.</title>
        <authorList>
            <person name="Pilkington S."/>
            <person name="Crowhurst R."/>
            <person name="Hilario E."/>
            <person name="Nardozza S."/>
            <person name="Fraser L."/>
            <person name="Peng Y."/>
            <person name="Gunaseelan K."/>
            <person name="Simpson R."/>
            <person name="Tahir J."/>
            <person name="Deroles S."/>
            <person name="Templeton K."/>
            <person name="Luo Z."/>
            <person name="Davy M."/>
            <person name="Cheng C."/>
            <person name="Mcneilage M."/>
            <person name="Scaglione D."/>
            <person name="Liu Y."/>
            <person name="Zhang Q."/>
            <person name="Datson P."/>
            <person name="De Silva N."/>
            <person name="Gardiner S."/>
            <person name="Bassett H."/>
            <person name="Chagne D."/>
            <person name="Mccallum J."/>
            <person name="Dzierzon H."/>
            <person name="Deng C."/>
            <person name="Wang Y.-Y."/>
            <person name="Barron N."/>
            <person name="Manako K."/>
            <person name="Bowen J."/>
            <person name="Foster T."/>
            <person name="Erridge Z."/>
            <person name="Tiffin H."/>
            <person name="Waite C."/>
            <person name="Davies K."/>
            <person name="Grierson E."/>
            <person name="Laing W."/>
            <person name="Kirk R."/>
            <person name="Chen X."/>
            <person name="Wood M."/>
            <person name="Montefiori M."/>
            <person name="Brummell D."/>
            <person name="Schwinn K."/>
            <person name="Catanach A."/>
            <person name="Fullerton C."/>
            <person name="Li D."/>
            <person name="Meiyalaghan S."/>
            <person name="Nieuwenhuizen N."/>
            <person name="Read N."/>
            <person name="Prakash R."/>
            <person name="Hunter D."/>
            <person name="Zhang H."/>
            <person name="Mckenzie M."/>
            <person name="Knabel M."/>
            <person name="Harris A."/>
            <person name="Allan A."/>
            <person name="Chen A."/>
            <person name="Janssen B."/>
            <person name="Plunkett B."/>
            <person name="Dwamena C."/>
            <person name="Voogd C."/>
            <person name="Leif D."/>
            <person name="Lafferty D."/>
            <person name="Souleyre E."/>
            <person name="Varkonyi-Gasic E."/>
            <person name="Gambi F."/>
            <person name="Hanley J."/>
            <person name="Yao J.-L."/>
            <person name="Cheung J."/>
            <person name="David K."/>
            <person name="Warren B."/>
            <person name="Marsh K."/>
            <person name="Snowden K."/>
            <person name="Lin-Wang K."/>
            <person name="Brian L."/>
            <person name="Martinez-Sanchez M."/>
            <person name="Wang M."/>
            <person name="Ileperuma N."/>
            <person name="Macnee N."/>
            <person name="Campin R."/>
            <person name="Mcatee P."/>
            <person name="Drummond R."/>
            <person name="Espley R."/>
            <person name="Ireland H."/>
            <person name="Wu R."/>
            <person name="Atkinson R."/>
            <person name="Karunairetnam S."/>
            <person name="Bulley S."/>
            <person name="Chunkath S."/>
            <person name="Hanley Z."/>
            <person name="Storey R."/>
            <person name="Thrimawithana A."/>
            <person name="Thomson S."/>
            <person name="David C."/>
            <person name="Testolin R."/>
        </authorList>
    </citation>
    <scope>NUCLEOTIDE SEQUENCE [LARGE SCALE GENOMIC DNA]</scope>
    <source>
        <strain evidence="3">cv. Red5</strain>
        <tissue evidence="2">Young leaf</tissue>
    </source>
</reference>
<protein>
    <submittedName>
        <fullName evidence="2">Importin subunit beta-1 like</fullName>
    </submittedName>
</protein>
<dbReference type="EMBL" id="NKQK01000015">
    <property type="protein sequence ID" value="PSS10161.1"/>
    <property type="molecule type" value="Genomic_DNA"/>
</dbReference>
<gene>
    <name evidence="2" type="ORF">CEY00_Acc17238</name>
</gene>